<dbReference type="PANTHER" id="PTHR30489">
    <property type="entry name" value="LIPOPROTEIN-RELEASING SYSTEM TRANSMEMBRANE PROTEIN LOLE"/>
    <property type="match status" value="1"/>
</dbReference>
<dbReference type="Proteomes" id="UP000006622">
    <property type="component" value="Chromosome"/>
</dbReference>
<dbReference type="GO" id="GO:0044874">
    <property type="term" value="P:lipoprotein localization to outer membrane"/>
    <property type="evidence" value="ECO:0007669"/>
    <property type="project" value="TreeGrafter"/>
</dbReference>
<keyword evidence="10" id="KW-1185">Reference proteome</keyword>
<dbReference type="Pfam" id="PF02687">
    <property type="entry name" value="FtsX"/>
    <property type="match status" value="1"/>
</dbReference>
<evidence type="ECO:0000313" key="9">
    <source>
        <dbReference type="EMBL" id="AEH60274.1"/>
    </source>
</evidence>
<dbReference type="InterPro" id="IPR025857">
    <property type="entry name" value="MacB_PCD"/>
</dbReference>
<evidence type="ECO:0000256" key="6">
    <source>
        <dbReference type="SAM" id="Phobius"/>
    </source>
</evidence>
<evidence type="ECO:0000256" key="5">
    <source>
        <dbReference type="ARBA" id="ARBA00023136"/>
    </source>
</evidence>
<evidence type="ECO:0000256" key="1">
    <source>
        <dbReference type="ARBA" id="ARBA00004651"/>
    </source>
</evidence>
<name>F7XPE6_METZD</name>
<evidence type="ECO:0000256" key="2">
    <source>
        <dbReference type="ARBA" id="ARBA00022475"/>
    </source>
</evidence>
<dbReference type="GeneID" id="10822004"/>
<evidence type="ECO:0000313" key="10">
    <source>
        <dbReference type="Proteomes" id="UP000006622"/>
    </source>
</evidence>
<keyword evidence="3 6" id="KW-0812">Transmembrane</keyword>
<keyword evidence="4 6" id="KW-1133">Transmembrane helix</keyword>
<keyword evidence="5 6" id="KW-0472">Membrane</keyword>
<comment type="subcellular location">
    <subcellularLocation>
        <location evidence="1">Cell membrane</location>
        <topology evidence="1">Multi-pass membrane protein</topology>
    </subcellularLocation>
</comment>
<sequence length="388" mass="42572" precursor="true">MSYELFIALRYIRSKRRQTLLAVAAIGLAVMILVVSQAFMAGFTQELFGTTVDRMSHVTISPEDDREYIYLYRSVLDDIETIDQVIATSPYLAGEASITYKDKSRNVLIKGIVPEREHEVFRTGEHIIEGDFDELVRSSNTAIIGKELAERLDVEMGDSIQAFFPEARPTSLKIVGIFETNTPDDVNLVYTSIHTAQYFYRTPDVINGISVRIENIHNDLEIAQEINMMGYDATGWSEANPEILQTLAIERISNNIMLSLIALIASFGVVSTLNMIVLGKIREIGILMAMGASKNSIRKIFIIQSTILGFMGAIIGAVAGILAALAIGGYDIPAEETAIFGMTTIPVVIRAIDIVVIITGISLLNLISGIYPAQKAAAFDPVEAISSR</sequence>
<evidence type="ECO:0000256" key="3">
    <source>
        <dbReference type="ARBA" id="ARBA00022692"/>
    </source>
</evidence>
<evidence type="ECO:0000259" key="7">
    <source>
        <dbReference type="Pfam" id="PF02687"/>
    </source>
</evidence>
<feature type="transmembrane region" description="Helical" evidence="6">
    <location>
        <begin position="256"/>
        <end position="279"/>
    </location>
</feature>
<dbReference type="GO" id="GO:0098797">
    <property type="term" value="C:plasma membrane protein complex"/>
    <property type="evidence" value="ECO:0007669"/>
    <property type="project" value="TreeGrafter"/>
</dbReference>
<feature type="transmembrane region" description="Helical" evidence="6">
    <location>
        <begin position="300"/>
        <end position="327"/>
    </location>
</feature>
<organism evidence="9 10">
    <name type="scientific">Methanosalsum zhilinae (strain DSM 4017 / NBRC 107636 / OCM 62 / WeN5)</name>
    <name type="common">Methanohalophilus zhilinae</name>
    <dbReference type="NCBI Taxonomy" id="679901"/>
    <lineage>
        <taxon>Archaea</taxon>
        <taxon>Methanobacteriati</taxon>
        <taxon>Methanobacteriota</taxon>
        <taxon>Stenosarchaea group</taxon>
        <taxon>Methanomicrobia</taxon>
        <taxon>Methanosarcinales</taxon>
        <taxon>Methanosarcinaceae</taxon>
        <taxon>Methanosalsum</taxon>
    </lineage>
</organism>
<dbReference type="AlphaFoldDB" id="F7XPE6"/>
<evidence type="ECO:0000256" key="4">
    <source>
        <dbReference type="ARBA" id="ARBA00022989"/>
    </source>
</evidence>
<proteinExistence type="predicted"/>
<dbReference type="InterPro" id="IPR003838">
    <property type="entry name" value="ABC3_permease_C"/>
</dbReference>
<dbReference type="EMBL" id="CP002101">
    <property type="protein sequence ID" value="AEH60274.1"/>
    <property type="molecule type" value="Genomic_DNA"/>
</dbReference>
<dbReference type="OrthoDB" id="11469at2157"/>
<dbReference type="KEGG" id="mzh:Mzhil_0399"/>
<feature type="transmembrane region" description="Helical" evidence="6">
    <location>
        <begin position="20"/>
        <end position="40"/>
    </location>
</feature>
<dbReference type="RefSeq" id="WP_013897713.1">
    <property type="nucleotide sequence ID" value="NC_015676.1"/>
</dbReference>
<dbReference type="STRING" id="679901.Mzhil_0399"/>
<reference evidence="9" key="1">
    <citation type="submission" date="2010-07" db="EMBL/GenBank/DDBJ databases">
        <title>The complete genome of Methanosalsum zhilinae DSM 4017.</title>
        <authorList>
            <consortium name="US DOE Joint Genome Institute (JGI-PGF)"/>
            <person name="Lucas S."/>
            <person name="Copeland A."/>
            <person name="Lapidus A."/>
            <person name="Glavina del Rio T."/>
            <person name="Dalin E."/>
            <person name="Tice H."/>
            <person name="Bruce D."/>
            <person name="Goodwin L."/>
            <person name="Pitluck S."/>
            <person name="Kyrpides N."/>
            <person name="Mavromatis K."/>
            <person name="Ovchinnikova G."/>
            <person name="Daligault H."/>
            <person name="Detter J.C."/>
            <person name="Han C."/>
            <person name="Tapia R."/>
            <person name="Larimer F."/>
            <person name="Land M."/>
            <person name="Hauser L."/>
            <person name="Markowitz V."/>
            <person name="Cheng J.-F."/>
            <person name="Hugenholtz P."/>
            <person name="Woyke T."/>
            <person name="Wu D."/>
            <person name="Spring S."/>
            <person name="Schueler E."/>
            <person name="Brambilla E."/>
            <person name="Klenk H.-P."/>
            <person name="Eisen J.A."/>
        </authorList>
    </citation>
    <scope>NUCLEOTIDE SEQUENCE</scope>
    <source>
        <strain evidence="9">DSM 4017</strain>
    </source>
</reference>
<dbReference type="PANTHER" id="PTHR30489:SF0">
    <property type="entry name" value="LIPOPROTEIN-RELEASING SYSTEM TRANSMEMBRANE PROTEIN LOLE"/>
    <property type="match status" value="1"/>
</dbReference>
<feature type="domain" description="MacB-like periplasmic core" evidence="8">
    <location>
        <begin position="19"/>
        <end position="218"/>
    </location>
</feature>
<dbReference type="InterPro" id="IPR051447">
    <property type="entry name" value="Lipoprotein-release_system"/>
</dbReference>
<dbReference type="HOGENOM" id="CLU_000604_8_1_2"/>
<feature type="domain" description="ABC3 transporter permease C-terminal" evidence="7">
    <location>
        <begin position="256"/>
        <end position="379"/>
    </location>
</feature>
<evidence type="ECO:0000259" key="8">
    <source>
        <dbReference type="Pfam" id="PF12704"/>
    </source>
</evidence>
<dbReference type="Pfam" id="PF12704">
    <property type="entry name" value="MacB_PCD"/>
    <property type="match status" value="1"/>
</dbReference>
<accession>F7XPE6</accession>
<protein>
    <recommendedName>
        <fullName evidence="11">Lipoprotein releasing system, transmembrane protein, LolC/E family</fullName>
    </recommendedName>
</protein>
<gene>
    <name evidence="9" type="ordered locus">Mzhil_0399</name>
</gene>
<keyword evidence="2" id="KW-1003">Cell membrane</keyword>
<feature type="transmembrane region" description="Helical" evidence="6">
    <location>
        <begin position="347"/>
        <end position="367"/>
    </location>
</feature>
<evidence type="ECO:0008006" key="11">
    <source>
        <dbReference type="Google" id="ProtNLM"/>
    </source>
</evidence>